<evidence type="ECO:0000256" key="5">
    <source>
        <dbReference type="ARBA" id="ARBA00022989"/>
    </source>
</evidence>
<dbReference type="InterPro" id="IPR011014">
    <property type="entry name" value="MscS_channel_TM-2"/>
</dbReference>
<reference evidence="11" key="1">
    <citation type="submission" date="2020-10" db="EMBL/GenBank/DDBJ databases">
        <title>Connecting structure to function with the recovery of over 1000 high-quality activated sludge metagenome-assembled genomes encoding full-length rRNA genes using long-read sequencing.</title>
        <authorList>
            <person name="Singleton C.M."/>
            <person name="Petriglieri F."/>
            <person name="Kristensen J.M."/>
            <person name="Kirkegaard R.H."/>
            <person name="Michaelsen T.Y."/>
            <person name="Andersen M.H."/>
            <person name="Karst S.M."/>
            <person name="Dueholm M.S."/>
            <person name="Nielsen P.H."/>
            <person name="Albertsen M."/>
        </authorList>
    </citation>
    <scope>NUCLEOTIDE SEQUENCE</scope>
    <source>
        <strain evidence="11">Bjer_18-Q3-R1-45_BAT3C.347</strain>
    </source>
</reference>
<dbReference type="InterPro" id="IPR052702">
    <property type="entry name" value="MscS-like_channel"/>
</dbReference>
<dbReference type="Pfam" id="PF00924">
    <property type="entry name" value="MS_channel_2nd"/>
    <property type="match status" value="1"/>
</dbReference>
<feature type="domain" description="Mechanosensitive ion channel transmembrane helices 2/3" evidence="10">
    <location>
        <begin position="202"/>
        <end position="241"/>
    </location>
</feature>
<dbReference type="Pfam" id="PF21088">
    <property type="entry name" value="MS_channel_1st"/>
    <property type="match status" value="1"/>
</dbReference>
<feature type="transmembrane region" description="Helical" evidence="7">
    <location>
        <begin position="13"/>
        <end position="30"/>
    </location>
</feature>
<dbReference type="AlphaFoldDB" id="A0A9D7E670"/>
<dbReference type="Gene3D" id="1.10.287.1260">
    <property type="match status" value="1"/>
</dbReference>
<dbReference type="Gene3D" id="2.30.30.60">
    <property type="match status" value="1"/>
</dbReference>
<dbReference type="SUPFAM" id="SSF50182">
    <property type="entry name" value="Sm-like ribonucleoproteins"/>
    <property type="match status" value="1"/>
</dbReference>
<dbReference type="SUPFAM" id="SSF82861">
    <property type="entry name" value="Mechanosensitive channel protein MscS (YggB), transmembrane region"/>
    <property type="match status" value="1"/>
</dbReference>
<sequence length="422" mass="45342">MASLGEPGVIGELSIIALCVAVAFLIARYVRSRRIADAHAAGRVAELGRRSVRRLTFPLAGIVLLLFGRGLAHLAGLPTQLFANAIALLAAMALIRMAVFALRTVFAPSGWLASFERGFAAIVWVLFALHVLGVLPDVVAWMESVEFSVGAQNLSVWLVLQGAVTVLITVLAALWLSGLLETRLMASKELNASLKAVFSRLAKALLLLLAVLIALPMVGLDLTTLSVFGGALGVGLGFGMQKIASNYVSGFIILLDRSIQIGNMITVDRFRGEVLQINTRYSVLRSLTGVESIVPNEMLIASVVENETYTNPRVRISMPVQISYQSDLDLAMQIMTESARAQPRVLAEPPPQAFVGGFADSGINLELGLWIGDPQEGTLGVRSAINLRIWREFKRQGVEIPYPQREVRLLGAPGAAPASPQG</sequence>
<dbReference type="Gene3D" id="3.30.70.100">
    <property type="match status" value="1"/>
</dbReference>
<dbReference type="InterPro" id="IPR006685">
    <property type="entry name" value="MscS_channel_2nd"/>
</dbReference>
<dbReference type="InterPro" id="IPR010920">
    <property type="entry name" value="LSM_dom_sf"/>
</dbReference>
<dbReference type="InterPro" id="IPR049278">
    <property type="entry name" value="MS_channel_C"/>
</dbReference>
<feature type="domain" description="Mechanosensitive ion channel MscS" evidence="8">
    <location>
        <begin position="243"/>
        <end position="307"/>
    </location>
</feature>
<proteinExistence type="inferred from homology"/>
<dbReference type="Pfam" id="PF21082">
    <property type="entry name" value="MS_channel_3rd"/>
    <property type="match status" value="1"/>
</dbReference>
<name>A0A9D7E670_9PROT</name>
<evidence type="ECO:0000256" key="3">
    <source>
        <dbReference type="ARBA" id="ARBA00022475"/>
    </source>
</evidence>
<accession>A0A9D7E670</accession>
<evidence type="ECO:0000256" key="1">
    <source>
        <dbReference type="ARBA" id="ARBA00004651"/>
    </source>
</evidence>
<evidence type="ECO:0000313" key="11">
    <source>
        <dbReference type="EMBL" id="MBK6974553.1"/>
    </source>
</evidence>
<feature type="transmembrane region" description="Helical" evidence="7">
    <location>
        <begin position="118"/>
        <end position="142"/>
    </location>
</feature>
<evidence type="ECO:0000256" key="6">
    <source>
        <dbReference type="ARBA" id="ARBA00023136"/>
    </source>
</evidence>
<dbReference type="GO" id="GO:0005886">
    <property type="term" value="C:plasma membrane"/>
    <property type="evidence" value="ECO:0007669"/>
    <property type="project" value="UniProtKB-SubCell"/>
</dbReference>
<dbReference type="SUPFAM" id="SSF82689">
    <property type="entry name" value="Mechanosensitive channel protein MscS (YggB), C-terminal domain"/>
    <property type="match status" value="1"/>
</dbReference>
<dbReference type="InterPro" id="IPR049142">
    <property type="entry name" value="MS_channel_1st"/>
</dbReference>
<evidence type="ECO:0000259" key="10">
    <source>
        <dbReference type="Pfam" id="PF21088"/>
    </source>
</evidence>
<organism evidence="11 12">
    <name type="scientific">Candidatus Methylophosphatis roskildensis</name>
    <dbReference type="NCBI Taxonomy" id="2899263"/>
    <lineage>
        <taxon>Bacteria</taxon>
        <taxon>Pseudomonadati</taxon>
        <taxon>Pseudomonadota</taxon>
        <taxon>Betaproteobacteria</taxon>
        <taxon>Nitrosomonadales</taxon>
        <taxon>Sterolibacteriaceae</taxon>
        <taxon>Candidatus Methylophosphatis</taxon>
    </lineage>
</organism>
<evidence type="ECO:0000259" key="9">
    <source>
        <dbReference type="Pfam" id="PF21082"/>
    </source>
</evidence>
<comment type="similarity">
    <text evidence="2">Belongs to the MscS (TC 1.A.23) family.</text>
</comment>
<dbReference type="EMBL" id="JADJEV010000004">
    <property type="protein sequence ID" value="MBK6974553.1"/>
    <property type="molecule type" value="Genomic_DNA"/>
</dbReference>
<protein>
    <submittedName>
        <fullName evidence="11">Mechanosensitive ion channel</fullName>
    </submittedName>
</protein>
<keyword evidence="4 7" id="KW-0812">Transmembrane</keyword>
<dbReference type="PANTHER" id="PTHR30347:SF1">
    <property type="entry name" value="MECHANOSENSITIVE CHANNEL MSCK"/>
    <property type="match status" value="1"/>
</dbReference>
<dbReference type="InterPro" id="IPR011066">
    <property type="entry name" value="MscS_channel_C_sf"/>
</dbReference>
<dbReference type="PANTHER" id="PTHR30347">
    <property type="entry name" value="POTASSIUM CHANNEL RELATED"/>
    <property type="match status" value="1"/>
</dbReference>
<feature type="transmembrane region" description="Helical" evidence="7">
    <location>
        <begin position="81"/>
        <end position="106"/>
    </location>
</feature>
<evidence type="ECO:0000256" key="7">
    <source>
        <dbReference type="SAM" id="Phobius"/>
    </source>
</evidence>
<evidence type="ECO:0000256" key="4">
    <source>
        <dbReference type="ARBA" id="ARBA00022692"/>
    </source>
</evidence>
<dbReference type="InterPro" id="IPR023408">
    <property type="entry name" value="MscS_beta-dom_sf"/>
</dbReference>
<keyword evidence="5 7" id="KW-1133">Transmembrane helix</keyword>
<keyword evidence="6 7" id="KW-0472">Membrane</keyword>
<keyword evidence="3" id="KW-1003">Cell membrane</keyword>
<evidence type="ECO:0000259" key="8">
    <source>
        <dbReference type="Pfam" id="PF00924"/>
    </source>
</evidence>
<comment type="caution">
    <text evidence="11">The sequence shown here is derived from an EMBL/GenBank/DDBJ whole genome shotgun (WGS) entry which is preliminary data.</text>
</comment>
<feature type="transmembrane region" description="Helical" evidence="7">
    <location>
        <begin position="154"/>
        <end position="180"/>
    </location>
</feature>
<comment type="subcellular location">
    <subcellularLocation>
        <location evidence="1">Cell membrane</location>
        <topology evidence="1">Multi-pass membrane protein</topology>
    </subcellularLocation>
</comment>
<evidence type="ECO:0000313" key="12">
    <source>
        <dbReference type="Proteomes" id="UP000807785"/>
    </source>
</evidence>
<dbReference type="GO" id="GO:0008381">
    <property type="term" value="F:mechanosensitive monoatomic ion channel activity"/>
    <property type="evidence" value="ECO:0007669"/>
    <property type="project" value="UniProtKB-ARBA"/>
</dbReference>
<gene>
    <name evidence="11" type="ORF">IPH26_16950</name>
</gene>
<dbReference type="Proteomes" id="UP000807785">
    <property type="component" value="Unassembled WGS sequence"/>
</dbReference>
<feature type="transmembrane region" description="Helical" evidence="7">
    <location>
        <begin position="232"/>
        <end position="255"/>
    </location>
</feature>
<evidence type="ECO:0000256" key="2">
    <source>
        <dbReference type="ARBA" id="ARBA00008017"/>
    </source>
</evidence>
<feature type="transmembrane region" description="Helical" evidence="7">
    <location>
        <begin position="201"/>
        <end position="220"/>
    </location>
</feature>
<feature type="transmembrane region" description="Helical" evidence="7">
    <location>
        <begin position="55"/>
        <end position="75"/>
    </location>
</feature>
<feature type="domain" description="Mechanosensitive ion channel MscS C-terminal" evidence="9">
    <location>
        <begin position="317"/>
        <end position="400"/>
    </location>
</feature>